<gene>
    <name evidence="2" type="ORF">QYE76_053639</name>
</gene>
<name>A0AAD8SX16_LOLMU</name>
<dbReference type="AlphaFoldDB" id="A0AAD8SX16"/>
<keyword evidence="3" id="KW-1185">Reference proteome</keyword>
<protein>
    <submittedName>
        <fullName evidence="2">Uncharacterized protein</fullName>
    </submittedName>
</protein>
<dbReference type="Proteomes" id="UP001231189">
    <property type="component" value="Unassembled WGS sequence"/>
</dbReference>
<feature type="compositionally biased region" description="Basic residues" evidence="1">
    <location>
        <begin position="25"/>
        <end position="34"/>
    </location>
</feature>
<organism evidence="2 3">
    <name type="scientific">Lolium multiflorum</name>
    <name type="common">Italian ryegrass</name>
    <name type="synonym">Lolium perenne subsp. multiflorum</name>
    <dbReference type="NCBI Taxonomy" id="4521"/>
    <lineage>
        <taxon>Eukaryota</taxon>
        <taxon>Viridiplantae</taxon>
        <taxon>Streptophyta</taxon>
        <taxon>Embryophyta</taxon>
        <taxon>Tracheophyta</taxon>
        <taxon>Spermatophyta</taxon>
        <taxon>Magnoliopsida</taxon>
        <taxon>Liliopsida</taxon>
        <taxon>Poales</taxon>
        <taxon>Poaceae</taxon>
        <taxon>BOP clade</taxon>
        <taxon>Pooideae</taxon>
        <taxon>Poodae</taxon>
        <taxon>Poeae</taxon>
        <taxon>Poeae Chloroplast Group 2 (Poeae type)</taxon>
        <taxon>Loliodinae</taxon>
        <taxon>Loliinae</taxon>
        <taxon>Lolium</taxon>
    </lineage>
</organism>
<dbReference type="EMBL" id="JAUUTY010000003">
    <property type="protein sequence ID" value="KAK1665480.1"/>
    <property type="molecule type" value="Genomic_DNA"/>
</dbReference>
<feature type="region of interest" description="Disordered" evidence="1">
    <location>
        <begin position="25"/>
        <end position="44"/>
    </location>
</feature>
<comment type="caution">
    <text evidence="2">The sequence shown here is derived from an EMBL/GenBank/DDBJ whole genome shotgun (WGS) entry which is preliminary data.</text>
</comment>
<sequence length="153" mass="16717">MCLTARCVSGDSGGDWELVLPERRRRRRAARRPGGRRELHVSPGSKRNRFSHLAAVVAEAEGSVQELSDGEICEPEVVAARPLPLAPTNLGRFWPERVDGSPLVLALGSSRERSLSPAPPPPLSSRLTSLRCLVWRPWGGAFPRLVGRALDLV</sequence>
<evidence type="ECO:0000313" key="3">
    <source>
        <dbReference type="Proteomes" id="UP001231189"/>
    </source>
</evidence>
<evidence type="ECO:0000313" key="2">
    <source>
        <dbReference type="EMBL" id="KAK1665480.1"/>
    </source>
</evidence>
<proteinExistence type="predicted"/>
<accession>A0AAD8SX16</accession>
<evidence type="ECO:0000256" key="1">
    <source>
        <dbReference type="SAM" id="MobiDB-lite"/>
    </source>
</evidence>
<reference evidence="2" key="1">
    <citation type="submission" date="2023-07" db="EMBL/GenBank/DDBJ databases">
        <title>A chromosome-level genome assembly of Lolium multiflorum.</title>
        <authorList>
            <person name="Chen Y."/>
            <person name="Copetti D."/>
            <person name="Kolliker R."/>
            <person name="Studer B."/>
        </authorList>
    </citation>
    <scope>NUCLEOTIDE SEQUENCE</scope>
    <source>
        <strain evidence="2">02402/16</strain>
        <tissue evidence="2">Leaf</tissue>
    </source>
</reference>